<comment type="similarity">
    <text evidence="2">Belongs to the FliS family.</text>
</comment>
<name>A0ABV3Y018_9ACTN</name>
<dbReference type="EMBL" id="JBFSHR010000007">
    <property type="protein sequence ID" value="MEX6428850.1"/>
    <property type="molecule type" value="Genomic_DNA"/>
</dbReference>
<reference evidence="6 7" key="1">
    <citation type="submission" date="2024-07" db="EMBL/GenBank/DDBJ databases">
        <title>Draft Genome Sequence of Ferrimicrobium acidiphilum Strain YE2023, Isolated from a Pulp of Bioleach Reactor.</title>
        <authorList>
            <person name="Elkina Y.A."/>
            <person name="Bulaeva A.G."/>
            <person name="Beletsky A.V."/>
            <person name="Mardanov A.V."/>
        </authorList>
    </citation>
    <scope>NUCLEOTIDE SEQUENCE [LARGE SCALE GENOMIC DNA]</scope>
    <source>
        <strain evidence="6 7">YE2023</strain>
    </source>
</reference>
<dbReference type="PANTHER" id="PTHR34773">
    <property type="entry name" value="FLAGELLAR SECRETION CHAPERONE FLIS"/>
    <property type="match status" value="1"/>
</dbReference>
<keyword evidence="6" id="KW-0966">Cell projection</keyword>
<keyword evidence="5" id="KW-0143">Chaperone</keyword>
<evidence type="ECO:0000256" key="1">
    <source>
        <dbReference type="ARBA" id="ARBA00004514"/>
    </source>
</evidence>
<keyword evidence="7" id="KW-1185">Reference proteome</keyword>
<dbReference type="Pfam" id="PF02561">
    <property type="entry name" value="FliS"/>
    <property type="match status" value="1"/>
</dbReference>
<evidence type="ECO:0000313" key="7">
    <source>
        <dbReference type="Proteomes" id="UP001560267"/>
    </source>
</evidence>
<keyword evidence="3" id="KW-0963">Cytoplasm</keyword>
<evidence type="ECO:0000256" key="2">
    <source>
        <dbReference type="ARBA" id="ARBA00008787"/>
    </source>
</evidence>
<keyword evidence="6" id="KW-0282">Flagellum</keyword>
<evidence type="ECO:0000256" key="4">
    <source>
        <dbReference type="ARBA" id="ARBA00022795"/>
    </source>
</evidence>
<accession>A0ABV3Y018</accession>
<evidence type="ECO:0000256" key="5">
    <source>
        <dbReference type="ARBA" id="ARBA00023186"/>
    </source>
</evidence>
<organism evidence="6 7">
    <name type="scientific">Ferrimicrobium acidiphilum</name>
    <dbReference type="NCBI Taxonomy" id="121039"/>
    <lineage>
        <taxon>Bacteria</taxon>
        <taxon>Bacillati</taxon>
        <taxon>Actinomycetota</taxon>
        <taxon>Acidimicrobiia</taxon>
        <taxon>Acidimicrobiales</taxon>
        <taxon>Acidimicrobiaceae</taxon>
        <taxon>Ferrimicrobium</taxon>
    </lineage>
</organism>
<protein>
    <submittedName>
        <fullName evidence="6">Flagellar export chaperone FliS</fullName>
    </submittedName>
</protein>
<sequence length="126" mass="14261">MAYSGRRSYAVNSVETASPSARLVMMVDLLDAALLRAERAYEVHDLYEIHCGLKNAQAIVALLRDSLQLDVWEGANDVHRLYEYSLDRLVRSNLYKERELLAEAEAVLRPLMNAWRQAAVLVGRDG</sequence>
<comment type="caution">
    <text evidence="6">The sequence shown here is derived from an EMBL/GenBank/DDBJ whole genome shotgun (WGS) entry which is preliminary data.</text>
</comment>
<gene>
    <name evidence="6" type="primary">fliS</name>
    <name evidence="6" type="ORF">AB6A68_03240</name>
</gene>
<dbReference type="RefSeq" id="WP_298386544.1">
    <property type="nucleotide sequence ID" value="NZ_JBFSHR010000007.1"/>
</dbReference>
<proteinExistence type="inferred from homology"/>
<dbReference type="Proteomes" id="UP001560267">
    <property type="component" value="Unassembled WGS sequence"/>
</dbReference>
<dbReference type="InterPro" id="IPR036584">
    <property type="entry name" value="FliS_sf"/>
</dbReference>
<dbReference type="Gene3D" id="1.20.120.340">
    <property type="entry name" value="Flagellar protein FliS"/>
    <property type="match status" value="1"/>
</dbReference>
<evidence type="ECO:0000313" key="6">
    <source>
        <dbReference type="EMBL" id="MEX6428850.1"/>
    </source>
</evidence>
<comment type="subcellular location">
    <subcellularLocation>
        <location evidence="1">Cytoplasm</location>
        <location evidence="1">Cytosol</location>
    </subcellularLocation>
</comment>
<keyword evidence="4" id="KW-1005">Bacterial flagellum biogenesis</keyword>
<dbReference type="PANTHER" id="PTHR34773:SF1">
    <property type="entry name" value="FLAGELLAR SECRETION CHAPERONE FLIS"/>
    <property type="match status" value="1"/>
</dbReference>
<keyword evidence="6" id="KW-0969">Cilium</keyword>
<dbReference type="InterPro" id="IPR003713">
    <property type="entry name" value="FliS"/>
</dbReference>
<dbReference type="SUPFAM" id="SSF101116">
    <property type="entry name" value="Flagellar export chaperone FliS"/>
    <property type="match status" value="1"/>
</dbReference>
<evidence type="ECO:0000256" key="3">
    <source>
        <dbReference type="ARBA" id="ARBA00022490"/>
    </source>
</evidence>